<feature type="region of interest" description="Disordered" evidence="1">
    <location>
        <begin position="1"/>
        <end position="82"/>
    </location>
</feature>
<sequence>MSGEENPMMDRFDPPDPDDADSEEETPEEQVDEPDSPDSTDKSDNTDNADNAAQASQPEETDKTDDSEGSNEDTRRNRPHTALYVSEELVDRVEERFNKINGQLMIDGEEPLEKHKHFYEGLLKAGLENDDLEEIVLDQRDG</sequence>
<protein>
    <recommendedName>
        <fullName evidence="2">DUF8160 domain-containing protein</fullName>
    </recommendedName>
</protein>
<feature type="domain" description="DUF8160" evidence="2">
    <location>
        <begin position="18"/>
        <end position="129"/>
    </location>
</feature>
<comment type="caution">
    <text evidence="3">The sequence shown here is derived from an EMBL/GenBank/DDBJ whole genome shotgun (WGS) entry which is preliminary data.</text>
</comment>
<feature type="compositionally biased region" description="Basic and acidic residues" evidence="1">
    <location>
        <begin position="60"/>
        <end position="76"/>
    </location>
</feature>
<accession>A0ABD5XY00</accession>
<evidence type="ECO:0000256" key="1">
    <source>
        <dbReference type="SAM" id="MobiDB-lite"/>
    </source>
</evidence>
<dbReference type="Proteomes" id="UP001596432">
    <property type="component" value="Unassembled WGS sequence"/>
</dbReference>
<dbReference type="InterPro" id="IPR058474">
    <property type="entry name" value="DUF8160"/>
</dbReference>
<dbReference type="AlphaFoldDB" id="A0ABD5XY00"/>
<dbReference type="Pfam" id="PF26492">
    <property type="entry name" value="DUF8160"/>
    <property type="match status" value="1"/>
</dbReference>
<evidence type="ECO:0000259" key="2">
    <source>
        <dbReference type="Pfam" id="PF26492"/>
    </source>
</evidence>
<feature type="compositionally biased region" description="Low complexity" evidence="1">
    <location>
        <begin position="46"/>
        <end position="58"/>
    </location>
</feature>
<name>A0ABD5XY00_9EURY</name>
<organism evidence="3 4">
    <name type="scientific">Halosimplex aquaticum</name>
    <dbReference type="NCBI Taxonomy" id="3026162"/>
    <lineage>
        <taxon>Archaea</taxon>
        <taxon>Methanobacteriati</taxon>
        <taxon>Methanobacteriota</taxon>
        <taxon>Stenosarchaea group</taxon>
        <taxon>Halobacteria</taxon>
        <taxon>Halobacteriales</taxon>
        <taxon>Haloarculaceae</taxon>
        <taxon>Halosimplex</taxon>
    </lineage>
</organism>
<evidence type="ECO:0000313" key="3">
    <source>
        <dbReference type="EMBL" id="MFC7140010.1"/>
    </source>
</evidence>
<dbReference type="EMBL" id="JBHTAS010000001">
    <property type="protein sequence ID" value="MFC7140010.1"/>
    <property type="molecule type" value="Genomic_DNA"/>
</dbReference>
<gene>
    <name evidence="3" type="ORF">ACFQMA_09205</name>
</gene>
<dbReference type="RefSeq" id="WP_274325577.1">
    <property type="nucleotide sequence ID" value="NZ_CP118158.1"/>
</dbReference>
<feature type="compositionally biased region" description="Acidic residues" evidence="1">
    <location>
        <begin position="15"/>
        <end position="38"/>
    </location>
</feature>
<keyword evidence="4" id="KW-1185">Reference proteome</keyword>
<evidence type="ECO:0000313" key="4">
    <source>
        <dbReference type="Proteomes" id="UP001596432"/>
    </source>
</evidence>
<reference evidence="3 4" key="1">
    <citation type="journal article" date="2019" name="Int. J. Syst. Evol. Microbiol.">
        <title>The Global Catalogue of Microorganisms (GCM) 10K type strain sequencing project: providing services to taxonomists for standard genome sequencing and annotation.</title>
        <authorList>
            <consortium name="The Broad Institute Genomics Platform"/>
            <consortium name="The Broad Institute Genome Sequencing Center for Infectious Disease"/>
            <person name="Wu L."/>
            <person name="Ma J."/>
        </authorList>
    </citation>
    <scope>NUCLEOTIDE SEQUENCE [LARGE SCALE GENOMIC DNA]</scope>
    <source>
        <strain evidence="3 4">XZYJT29</strain>
    </source>
</reference>
<proteinExistence type="predicted"/>
<dbReference type="GeneID" id="78820282"/>